<feature type="domain" description="Cytochrome c-552/4" evidence="1">
    <location>
        <begin position="46"/>
        <end position="118"/>
    </location>
</feature>
<dbReference type="Pfam" id="PF13435">
    <property type="entry name" value="Cytochrome_C554"/>
    <property type="match status" value="1"/>
</dbReference>
<comment type="caution">
    <text evidence="2">The sequence shown here is derived from an EMBL/GenBank/DDBJ whole genome shotgun (WGS) entry which is preliminary data.</text>
</comment>
<evidence type="ECO:0000259" key="1">
    <source>
        <dbReference type="Pfam" id="PF13435"/>
    </source>
</evidence>
<gene>
    <name evidence="2" type="ORF">HRbin17_02172</name>
</gene>
<dbReference type="SUPFAM" id="SSF48695">
    <property type="entry name" value="Multiheme cytochromes"/>
    <property type="match status" value="1"/>
</dbReference>
<reference evidence="3" key="1">
    <citation type="submission" date="2017-09" db="EMBL/GenBank/DDBJ databases">
        <title>Metaegenomics of thermophilic ammonia-oxidizing enrichment culture.</title>
        <authorList>
            <person name="Kato S."/>
            <person name="Suzuki K."/>
        </authorList>
    </citation>
    <scope>NUCLEOTIDE SEQUENCE [LARGE SCALE GENOMIC DNA]</scope>
</reference>
<dbReference type="AlphaFoldDB" id="A0A2H5XEN2"/>
<dbReference type="EMBL" id="BEHT01000033">
    <property type="protein sequence ID" value="GBC99643.1"/>
    <property type="molecule type" value="Genomic_DNA"/>
</dbReference>
<dbReference type="InterPro" id="IPR036280">
    <property type="entry name" value="Multihaem_cyt_sf"/>
</dbReference>
<evidence type="ECO:0000313" key="2">
    <source>
        <dbReference type="EMBL" id="GBC99643.1"/>
    </source>
</evidence>
<dbReference type="Proteomes" id="UP000236173">
    <property type="component" value="Unassembled WGS sequence"/>
</dbReference>
<evidence type="ECO:0000313" key="3">
    <source>
        <dbReference type="Proteomes" id="UP000236173"/>
    </source>
</evidence>
<name>A0A2H5XEN2_9BACT</name>
<dbReference type="InterPro" id="IPR023155">
    <property type="entry name" value="Cyt_c-552/4"/>
</dbReference>
<organism evidence="2 3">
    <name type="scientific">Candidatus Fervidibacter japonicus</name>
    <dbReference type="NCBI Taxonomy" id="2035412"/>
    <lineage>
        <taxon>Bacteria</taxon>
        <taxon>Candidatus Fervidibacterota</taxon>
        <taxon>Candidatus Fervidibacter</taxon>
    </lineage>
</organism>
<accession>A0A2H5XEN2</accession>
<proteinExistence type="predicted"/>
<protein>
    <recommendedName>
        <fullName evidence="1">Cytochrome c-552/4 domain-containing protein</fullName>
    </recommendedName>
</protein>
<sequence length="326" mass="35591">MGRLKGSPRWSVVTGIGLALALTVATAFVHQEPTPPSRLPRLRGRCQVCHRTEALEWVQSAHAKAWTSDAFVAATANRTRKECLHCHAPDRILVTGFGKEPSLRNELPEHGVDCVACHEDANGAHHGTLGTVTDKHPTVKNERFGTVEQCATCHAKFGTVQEFKGTKWGSDPKSCVTCHMPATQRPIALDSPERPAHVHTFKGADPEMFRRGVKVETDLSGDRLTVRLTSVEVGHNFPTGIDTVVAVVDVRLVSGGQEVLRHQTVLADERAQGGNDTRLKPGETREIVIPLEGKKGEAVVRILHKPLRDLPDEKATVLFETKVAVP</sequence>
<dbReference type="Gene3D" id="1.10.1130.10">
    <property type="entry name" value="Flavocytochrome C3, Chain A"/>
    <property type="match status" value="1"/>
</dbReference>